<dbReference type="AlphaFoldDB" id="A0A1I1WRS8"/>
<dbReference type="STRING" id="74348.SAMN04488523_10485"/>
<sequence>MTMRRSFPDKCKATVALETLRGDKIAQEIAAKHKFHLIPASVCMQTLRGNAGDDVEATGH</sequence>
<organism evidence="1 2">
    <name type="scientific">Sulfitobacter brevis</name>
    <dbReference type="NCBI Taxonomy" id="74348"/>
    <lineage>
        <taxon>Bacteria</taxon>
        <taxon>Pseudomonadati</taxon>
        <taxon>Pseudomonadota</taxon>
        <taxon>Alphaproteobacteria</taxon>
        <taxon>Rhodobacterales</taxon>
        <taxon>Roseobacteraceae</taxon>
        <taxon>Sulfitobacter</taxon>
    </lineage>
</organism>
<evidence type="ECO:0000313" key="1">
    <source>
        <dbReference type="EMBL" id="SFD97068.1"/>
    </source>
</evidence>
<name>A0A1I1WRS8_9RHOB</name>
<keyword evidence="2" id="KW-1185">Reference proteome</keyword>
<reference evidence="1 2" key="1">
    <citation type="submission" date="2016-10" db="EMBL/GenBank/DDBJ databases">
        <authorList>
            <person name="de Groot N.N."/>
        </authorList>
    </citation>
    <scope>NUCLEOTIDE SEQUENCE [LARGE SCALE GENOMIC DNA]</scope>
    <source>
        <strain evidence="1 2">DSM 11443</strain>
    </source>
</reference>
<gene>
    <name evidence="1" type="ORF">SAMN04488523_10485</name>
</gene>
<proteinExistence type="predicted"/>
<dbReference type="EMBL" id="FOMW01000004">
    <property type="protein sequence ID" value="SFD97068.1"/>
    <property type="molecule type" value="Genomic_DNA"/>
</dbReference>
<dbReference type="Proteomes" id="UP000198977">
    <property type="component" value="Unassembled WGS sequence"/>
</dbReference>
<evidence type="ECO:0000313" key="2">
    <source>
        <dbReference type="Proteomes" id="UP000198977"/>
    </source>
</evidence>
<protein>
    <submittedName>
        <fullName evidence="1">Uncharacterized protein</fullName>
    </submittedName>
</protein>
<accession>A0A1I1WRS8</accession>